<evidence type="ECO:0000313" key="2">
    <source>
        <dbReference type="EMBL" id="CUP49213.1"/>
    </source>
</evidence>
<accession>A0A174NKV9</accession>
<organism evidence="2 3">
    <name type="scientific">Parabacteroides distasonis</name>
    <dbReference type="NCBI Taxonomy" id="823"/>
    <lineage>
        <taxon>Bacteria</taxon>
        <taxon>Pseudomonadati</taxon>
        <taxon>Bacteroidota</taxon>
        <taxon>Bacteroidia</taxon>
        <taxon>Bacteroidales</taxon>
        <taxon>Tannerellaceae</taxon>
        <taxon>Parabacteroides</taxon>
    </lineage>
</organism>
<name>A0A174NKV9_PARDI</name>
<dbReference type="AlphaFoldDB" id="A0A174NKV9"/>
<sequence>MEMKKKQEVSNDELMEMLGLKRLSKNETEVSGGTAIGTAVSVSGEPASMEQTVPVPEAEQPTPPSTGEEQPPTAPAVQRRVSGKQRRLSLEEYRSTFMCPYKIEDRKPVFISRKLRDTLDRFACKIGENRMSLSGLLENIVRHHVELYAEDFERWKGM</sequence>
<protein>
    <submittedName>
        <fullName evidence="2">Protein of uncharacterized function (DUF3408)</fullName>
    </submittedName>
</protein>
<dbReference type="EMBL" id="CZBM01000001">
    <property type="protein sequence ID" value="CUP49213.1"/>
    <property type="molecule type" value="Genomic_DNA"/>
</dbReference>
<reference evidence="2 3" key="1">
    <citation type="submission" date="2015-09" db="EMBL/GenBank/DDBJ databases">
        <authorList>
            <consortium name="Pathogen Informatics"/>
        </authorList>
    </citation>
    <scope>NUCLEOTIDE SEQUENCE [LARGE SCALE GENOMIC DNA]</scope>
    <source>
        <strain evidence="2 3">2789STDY5834948</strain>
    </source>
</reference>
<feature type="region of interest" description="Disordered" evidence="1">
    <location>
        <begin position="23"/>
        <end position="85"/>
    </location>
</feature>
<proteinExistence type="predicted"/>
<evidence type="ECO:0000313" key="3">
    <source>
        <dbReference type="Proteomes" id="UP000095332"/>
    </source>
</evidence>
<evidence type="ECO:0000256" key="1">
    <source>
        <dbReference type="SAM" id="MobiDB-lite"/>
    </source>
</evidence>
<gene>
    <name evidence="2" type="ORF">ERS852560_00105</name>
</gene>
<dbReference type="Pfam" id="PF11888">
    <property type="entry name" value="DUF3408"/>
    <property type="match status" value="1"/>
</dbReference>
<dbReference type="Proteomes" id="UP000095332">
    <property type="component" value="Unassembled WGS sequence"/>
</dbReference>
<dbReference type="InterPro" id="IPR021823">
    <property type="entry name" value="DUF3408"/>
</dbReference>